<evidence type="ECO:0000313" key="3">
    <source>
        <dbReference type="Proteomes" id="UP000325440"/>
    </source>
</evidence>
<feature type="compositionally biased region" description="Basic residues" evidence="1">
    <location>
        <begin position="29"/>
        <end position="38"/>
    </location>
</feature>
<sequence>MNSHTRGRYNDATSRGRARRRDGRQFACRGRRPLKRSGRRGELDIGQTARRADSVCGANTAVEIREQAVEPNVDCIRREATEESDMWRRIHSCMAAGLSGRNPRVGGKEGA</sequence>
<evidence type="ECO:0000313" key="2">
    <source>
        <dbReference type="EMBL" id="VVC45076.1"/>
    </source>
</evidence>
<proteinExistence type="predicted"/>
<dbReference type="AlphaFoldDB" id="A0A5E4NMV8"/>
<reference evidence="2 3" key="1">
    <citation type="submission" date="2019-08" db="EMBL/GenBank/DDBJ databases">
        <authorList>
            <person name="Alioto T."/>
            <person name="Alioto T."/>
            <person name="Gomez Garrido J."/>
        </authorList>
    </citation>
    <scope>NUCLEOTIDE SEQUENCE [LARGE SCALE GENOMIC DNA]</scope>
</reference>
<feature type="region of interest" description="Disordered" evidence="1">
    <location>
        <begin position="1"/>
        <end position="45"/>
    </location>
</feature>
<accession>A0A5E4NMV8</accession>
<dbReference type="EMBL" id="CABPRJ010002393">
    <property type="protein sequence ID" value="VVC45076.1"/>
    <property type="molecule type" value="Genomic_DNA"/>
</dbReference>
<evidence type="ECO:0000256" key="1">
    <source>
        <dbReference type="SAM" id="MobiDB-lite"/>
    </source>
</evidence>
<name>A0A5E4NMV8_9HEMI</name>
<keyword evidence="3" id="KW-1185">Reference proteome</keyword>
<protein>
    <submittedName>
        <fullName evidence="2">Uncharacterized protein</fullName>
    </submittedName>
</protein>
<gene>
    <name evidence="2" type="ORF">CINCED_3A015436</name>
</gene>
<dbReference type="Proteomes" id="UP000325440">
    <property type="component" value="Unassembled WGS sequence"/>
</dbReference>
<organism evidence="2 3">
    <name type="scientific">Cinara cedri</name>
    <dbReference type="NCBI Taxonomy" id="506608"/>
    <lineage>
        <taxon>Eukaryota</taxon>
        <taxon>Metazoa</taxon>
        <taxon>Ecdysozoa</taxon>
        <taxon>Arthropoda</taxon>
        <taxon>Hexapoda</taxon>
        <taxon>Insecta</taxon>
        <taxon>Pterygota</taxon>
        <taxon>Neoptera</taxon>
        <taxon>Paraneoptera</taxon>
        <taxon>Hemiptera</taxon>
        <taxon>Sternorrhyncha</taxon>
        <taxon>Aphidomorpha</taxon>
        <taxon>Aphidoidea</taxon>
        <taxon>Aphididae</taxon>
        <taxon>Lachninae</taxon>
        <taxon>Cinara</taxon>
    </lineage>
</organism>